<comment type="caution">
    <text evidence="2">The sequence shown here is derived from an EMBL/GenBank/DDBJ whole genome shotgun (WGS) entry which is preliminary data.</text>
</comment>
<dbReference type="Proteomes" id="UP001175211">
    <property type="component" value="Unassembled WGS sequence"/>
</dbReference>
<evidence type="ECO:0000313" key="2">
    <source>
        <dbReference type="EMBL" id="KAK0458006.1"/>
    </source>
</evidence>
<accession>A0AA39KDS2</accession>
<protein>
    <submittedName>
        <fullName evidence="2">Uncharacterized protein</fullName>
    </submittedName>
</protein>
<evidence type="ECO:0000313" key="3">
    <source>
        <dbReference type="Proteomes" id="UP001175211"/>
    </source>
</evidence>
<name>A0AA39KDS2_ARMTA</name>
<keyword evidence="3" id="KW-1185">Reference proteome</keyword>
<feature type="region of interest" description="Disordered" evidence="1">
    <location>
        <begin position="70"/>
        <end position="93"/>
    </location>
</feature>
<dbReference type="AlphaFoldDB" id="A0AA39KDS2"/>
<evidence type="ECO:0000256" key="1">
    <source>
        <dbReference type="SAM" id="MobiDB-lite"/>
    </source>
</evidence>
<organism evidence="2 3">
    <name type="scientific">Armillaria tabescens</name>
    <name type="common">Ringless honey mushroom</name>
    <name type="synonym">Agaricus tabescens</name>
    <dbReference type="NCBI Taxonomy" id="1929756"/>
    <lineage>
        <taxon>Eukaryota</taxon>
        <taxon>Fungi</taxon>
        <taxon>Dikarya</taxon>
        <taxon>Basidiomycota</taxon>
        <taxon>Agaricomycotina</taxon>
        <taxon>Agaricomycetes</taxon>
        <taxon>Agaricomycetidae</taxon>
        <taxon>Agaricales</taxon>
        <taxon>Marasmiineae</taxon>
        <taxon>Physalacriaceae</taxon>
        <taxon>Desarmillaria</taxon>
    </lineage>
</organism>
<sequence>MSRCKRKLEAWGSNGGREKPATASLLHLLSVSLRPAAITETSLSSASIRYKSRFALTPVQFLFTPPVVTTPSSPRSRFLSTLASRHNPPPVVY</sequence>
<dbReference type="RefSeq" id="XP_060330298.1">
    <property type="nucleotide sequence ID" value="XM_060477494.1"/>
</dbReference>
<gene>
    <name evidence="2" type="ORF">EV420DRAFT_1643356</name>
</gene>
<dbReference type="GeneID" id="85361042"/>
<proteinExistence type="predicted"/>
<dbReference type="EMBL" id="JAUEPS010000019">
    <property type="protein sequence ID" value="KAK0458006.1"/>
    <property type="molecule type" value="Genomic_DNA"/>
</dbReference>
<reference evidence="2" key="1">
    <citation type="submission" date="2023-06" db="EMBL/GenBank/DDBJ databases">
        <authorList>
            <consortium name="Lawrence Berkeley National Laboratory"/>
            <person name="Ahrendt S."/>
            <person name="Sahu N."/>
            <person name="Indic B."/>
            <person name="Wong-Bajracharya J."/>
            <person name="Merenyi Z."/>
            <person name="Ke H.-M."/>
            <person name="Monk M."/>
            <person name="Kocsube S."/>
            <person name="Drula E."/>
            <person name="Lipzen A."/>
            <person name="Balint B."/>
            <person name="Henrissat B."/>
            <person name="Andreopoulos B."/>
            <person name="Martin F.M."/>
            <person name="Harder C.B."/>
            <person name="Rigling D."/>
            <person name="Ford K.L."/>
            <person name="Foster G.D."/>
            <person name="Pangilinan J."/>
            <person name="Papanicolaou A."/>
            <person name="Barry K."/>
            <person name="LaButti K."/>
            <person name="Viragh M."/>
            <person name="Koriabine M."/>
            <person name="Yan M."/>
            <person name="Riley R."/>
            <person name="Champramary S."/>
            <person name="Plett K.L."/>
            <person name="Tsai I.J."/>
            <person name="Slot J."/>
            <person name="Sipos G."/>
            <person name="Plett J."/>
            <person name="Nagy L.G."/>
            <person name="Grigoriev I.V."/>
        </authorList>
    </citation>
    <scope>NUCLEOTIDE SEQUENCE</scope>
    <source>
        <strain evidence="2">CCBAS 213</strain>
    </source>
</reference>